<organism evidence="2 3">
    <name type="scientific">Phycomyces blakesleeanus (strain ATCC 8743b / DSM 1359 / FGSC 10004 / NBRC 33097 / NRRL 1555)</name>
    <dbReference type="NCBI Taxonomy" id="763407"/>
    <lineage>
        <taxon>Eukaryota</taxon>
        <taxon>Fungi</taxon>
        <taxon>Fungi incertae sedis</taxon>
        <taxon>Mucoromycota</taxon>
        <taxon>Mucoromycotina</taxon>
        <taxon>Mucoromycetes</taxon>
        <taxon>Mucorales</taxon>
        <taxon>Phycomycetaceae</taxon>
        <taxon>Phycomyces</taxon>
    </lineage>
</organism>
<name>A0A167K135_PHYB8</name>
<dbReference type="EMBL" id="KV441026">
    <property type="protein sequence ID" value="OAD67039.1"/>
    <property type="molecule type" value="Genomic_DNA"/>
</dbReference>
<gene>
    <name evidence="2" type="ORF">PHYBLDRAFT_151984</name>
</gene>
<accession>A0A167K135</accession>
<dbReference type="InParanoid" id="A0A167K135"/>
<feature type="region of interest" description="Disordered" evidence="1">
    <location>
        <begin position="237"/>
        <end position="257"/>
    </location>
</feature>
<proteinExistence type="predicted"/>
<sequence length="391" mass="44244">MSAFDNYNIHNYEDQEGIVQMTVTPKAGRRTEWDDTTIMVLLRLIIETEFYVKHLNGNSRRKASLWSNLHAEFCINPNVIRFAGTSVEHQFSLKYRDLKYVKKRFQTVKKEFRKVVTNIQRSGFSGPPSQERFQFFDAMKEITLLDPSFFPPMIISLSSILVGANAAPVISVRQEDGSTRSNTYLSGPNFVPEIMDAIECSVSPVTADLELLPISEGSFEPSSQLSYQSSFQLPSASASATMPAPTPVPTPVPSSLAPETENRRMMQREFQSAFLRNSKRQTAIFDETFTSLSSQLEEVKDAFVYSVECQYIYAVSFQEARHLDRVSRDNNAREDVLARKQISRDNLLSREIIAREEREAKGKLLAIFKKSADTITQYLSASSTSPNNASY</sequence>
<evidence type="ECO:0000256" key="1">
    <source>
        <dbReference type="SAM" id="MobiDB-lite"/>
    </source>
</evidence>
<keyword evidence="3" id="KW-1185">Reference proteome</keyword>
<dbReference type="VEuPathDB" id="FungiDB:PHYBLDRAFT_151984"/>
<dbReference type="Proteomes" id="UP000077315">
    <property type="component" value="Unassembled WGS sequence"/>
</dbReference>
<protein>
    <submittedName>
        <fullName evidence="2">Uncharacterized protein</fullName>
    </submittedName>
</protein>
<dbReference type="RefSeq" id="XP_018285079.1">
    <property type="nucleotide sequence ID" value="XM_018432799.1"/>
</dbReference>
<dbReference type="AlphaFoldDB" id="A0A167K135"/>
<reference evidence="3" key="1">
    <citation type="submission" date="2015-06" db="EMBL/GenBank/DDBJ databases">
        <title>Expansion of signal transduction pathways in fungi by whole-genome duplication.</title>
        <authorList>
            <consortium name="DOE Joint Genome Institute"/>
            <person name="Corrochano L.M."/>
            <person name="Kuo A."/>
            <person name="Marcet-Houben M."/>
            <person name="Polaino S."/>
            <person name="Salamov A."/>
            <person name="Villalobos J.M."/>
            <person name="Alvarez M.I."/>
            <person name="Avalos J."/>
            <person name="Benito E.P."/>
            <person name="Benoit I."/>
            <person name="Burger G."/>
            <person name="Camino L.P."/>
            <person name="Canovas D."/>
            <person name="Cerda-Olmedo E."/>
            <person name="Cheng J.-F."/>
            <person name="Dominguez A."/>
            <person name="Elias M."/>
            <person name="Eslava A.P."/>
            <person name="Glaser F."/>
            <person name="Grimwood J."/>
            <person name="Gutierrez G."/>
            <person name="Heitman J."/>
            <person name="Henrissat B."/>
            <person name="Iturriaga E.A."/>
            <person name="Lang B.F."/>
            <person name="Lavin J.L."/>
            <person name="Lee S."/>
            <person name="Li W."/>
            <person name="Lindquist E."/>
            <person name="Lopez-Garcia S."/>
            <person name="Luque E.M."/>
            <person name="Marcos A.T."/>
            <person name="Martin J."/>
            <person name="McCluskey K."/>
            <person name="Medina H.R."/>
            <person name="Miralles-Duran A."/>
            <person name="Miyazaki A."/>
            <person name="Munoz-Torres E."/>
            <person name="Oguiza J.A."/>
            <person name="Ohm R."/>
            <person name="Olmedo M."/>
            <person name="Orejas M."/>
            <person name="Ortiz-Castellanos L."/>
            <person name="Pisabarro A.G."/>
            <person name="Rodriguez-Romero J."/>
            <person name="Ruiz-Herrera J."/>
            <person name="Ruiz-Vazquez R."/>
            <person name="Sanz C."/>
            <person name="Schackwitz W."/>
            <person name="Schmutz J."/>
            <person name="Shahriari M."/>
            <person name="Shelest E."/>
            <person name="Silva-Franco F."/>
            <person name="Soanes D."/>
            <person name="Syed K."/>
            <person name="Tagua V.G."/>
            <person name="Talbot N.J."/>
            <person name="Thon M."/>
            <person name="De vries R.P."/>
            <person name="Wiebenga A."/>
            <person name="Yadav J.S."/>
            <person name="Braun E.L."/>
            <person name="Baker S."/>
            <person name="Garre V."/>
            <person name="Horwitz B."/>
            <person name="Torres-Martinez S."/>
            <person name="Idnurm A."/>
            <person name="Herrera-Estrella A."/>
            <person name="Gabaldon T."/>
            <person name="Grigoriev I.V."/>
        </authorList>
    </citation>
    <scope>NUCLEOTIDE SEQUENCE [LARGE SCALE GENOMIC DNA]</scope>
    <source>
        <strain evidence="3">NRRL 1555(-)</strain>
    </source>
</reference>
<evidence type="ECO:0000313" key="3">
    <source>
        <dbReference type="Proteomes" id="UP000077315"/>
    </source>
</evidence>
<evidence type="ECO:0000313" key="2">
    <source>
        <dbReference type="EMBL" id="OAD67039.1"/>
    </source>
</evidence>
<dbReference type="GeneID" id="28993705"/>
<dbReference type="OrthoDB" id="10537318at2759"/>